<dbReference type="OrthoDB" id="1733332at2759"/>
<evidence type="ECO:0000256" key="1">
    <source>
        <dbReference type="ARBA" id="ARBA00004823"/>
    </source>
</evidence>
<organism evidence="7 8">
    <name type="scientific">Theileria orientalis strain Shintoku</name>
    <dbReference type="NCBI Taxonomy" id="869250"/>
    <lineage>
        <taxon>Eukaryota</taxon>
        <taxon>Sar</taxon>
        <taxon>Alveolata</taxon>
        <taxon>Apicomplexa</taxon>
        <taxon>Aconoidasida</taxon>
        <taxon>Piroplasmida</taxon>
        <taxon>Theileriidae</taxon>
        <taxon>Theileria</taxon>
    </lineage>
</organism>
<evidence type="ECO:0000259" key="6">
    <source>
        <dbReference type="Pfam" id="PF25087"/>
    </source>
</evidence>
<sequence>MKAVILAGGFGTRIRPLTLSVPKPLIDFCNLPAVEYQIEACKNAGINRIIFAVSDYQNVIDEVKVLGEKYSIPIDFSVESAPLGTAGCLRLAKDLICDEEDDCEEFITFNSDIICKYPLHELLEFHRKNEAKVTILVTTAENPQEFGVILHDDDNKIVSFIEKPKDSTTNKINAGVYVLSKEVLDSIPLKNYSIEHEFFPKYLKFGTTFAYHLEGYWADIGKPGGYLEAQNLYLTYLNEESRSSGDDAQKQLKTFDKHGLLYTCCVESPINSFEGPQIKSMSSELHDSVNVKGPVLIHPTCVIGKDCIIGPNVCIGPNVKIGNGCRILNSTLMKSENRRPDHVRKKCSDSRVALPERVYNTTT</sequence>
<comment type="pathway">
    <text evidence="1">Nucleotide-sugar biosynthesis; GDP-alpha-D-mannose biosynthesis; GDP-alpha-D-mannose from alpha-D-mannose 1-phosphate (GTP route): step 1/1.</text>
</comment>
<dbReference type="Gene3D" id="2.160.10.10">
    <property type="entry name" value="Hexapeptide repeat proteins"/>
    <property type="match status" value="1"/>
</dbReference>
<evidence type="ECO:0000313" key="8">
    <source>
        <dbReference type="Proteomes" id="UP000003786"/>
    </source>
</evidence>
<dbReference type="Proteomes" id="UP000003786">
    <property type="component" value="Chromosome 2"/>
</dbReference>
<dbReference type="Pfam" id="PF00483">
    <property type="entry name" value="NTP_transferase"/>
    <property type="match status" value="1"/>
</dbReference>
<dbReference type="VEuPathDB" id="PiroplasmaDB:TOT_020000622"/>
<keyword evidence="8" id="KW-1185">Reference proteome</keyword>
<dbReference type="InterPro" id="IPR005835">
    <property type="entry name" value="NTP_transferase_dom"/>
</dbReference>
<dbReference type="GeneID" id="20714755"/>
<dbReference type="eggNOG" id="KOG1322">
    <property type="taxonomic scope" value="Eukaryota"/>
</dbReference>
<dbReference type="InterPro" id="IPR029044">
    <property type="entry name" value="Nucleotide-diphossugar_trans"/>
</dbReference>
<dbReference type="OMA" id="GPNCWIC"/>
<dbReference type="STRING" id="869250.J4DPA5"/>
<dbReference type="InterPro" id="IPR050486">
    <property type="entry name" value="Mannose-1P_guanyltransferase"/>
</dbReference>
<reference evidence="7 8" key="1">
    <citation type="journal article" date="2012" name="MBio">
        <title>Comparative genome analysis of three eukaryotic parasites with differing abilities to transform leukocytes reveals key mediators of Theileria-induced leukocyte transformation.</title>
        <authorList>
            <person name="Hayashida K."/>
            <person name="Hara Y."/>
            <person name="Abe T."/>
            <person name="Yamasaki C."/>
            <person name="Toyoda A."/>
            <person name="Kosuge T."/>
            <person name="Suzuki Y."/>
            <person name="Sato Y."/>
            <person name="Kawashima S."/>
            <person name="Katayama T."/>
            <person name="Wakaguri H."/>
            <person name="Inoue N."/>
            <person name="Homma K."/>
            <person name="Tada-Umezaki M."/>
            <person name="Yagi Y."/>
            <person name="Fujii Y."/>
            <person name="Habara T."/>
            <person name="Kanehisa M."/>
            <person name="Watanabe H."/>
            <person name="Ito K."/>
            <person name="Gojobori T."/>
            <person name="Sugawara H."/>
            <person name="Imanishi T."/>
            <person name="Weir W."/>
            <person name="Gardner M."/>
            <person name="Pain A."/>
            <person name="Shiels B."/>
            <person name="Hattori M."/>
            <person name="Nene V."/>
            <person name="Sugimoto C."/>
        </authorList>
    </citation>
    <scope>NUCLEOTIDE SEQUENCE [LARGE SCALE GENOMIC DNA]</scope>
    <source>
        <strain evidence="7 8">Shintoku</strain>
    </source>
</reference>
<accession>J4DPA5</accession>
<proteinExistence type="inferred from homology"/>
<comment type="similarity">
    <text evidence="2">Belongs to the transferase hexapeptide repeat family.</text>
</comment>
<dbReference type="RefSeq" id="XP_009690665.1">
    <property type="nucleotide sequence ID" value="XM_009692370.1"/>
</dbReference>
<evidence type="ECO:0000256" key="4">
    <source>
        <dbReference type="ARBA" id="ARBA00022679"/>
    </source>
</evidence>
<dbReference type="GO" id="GO:0004475">
    <property type="term" value="F:mannose-1-phosphate guanylyltransferase (GTP) activity"/>
    <property type="evidence" value="ECO:0007669"/>
    <property type="project" value="UniProtKB-EC"/>
</dbReference>
<evidence type="ECO:0000256" key="3">
    <source>
        <dbReference type="ARBA" id="ARBA00012387"/>
    </source>
</evidence>
<dbReference type="InterPro" id="IPR056729">
    <property type="entry name" value="GMPPB_C"/>
</dbReference>
<dbReference type="EC" id="2.7.7.13" evidence="3"/>
<dbReference type="KEGG" id="tot:TOT_020000622"/>
<gene>
    <name evidence="7" type="ORF">TOT_020000622</name>
</gene>
<dbReference type="AlphaFoldDB" id="J4DPA5"/>
<protein>
    <recommendedName>
        <fullName evidence="3">mannose-1-phosphate guanylyltransferase</fullName>
        <ecNumber evidence="3">2.7.7.13</ecNumber>
    </recommendedName>
</protein>
<keyword evidence="4" id="KW-0808">Transferase</keyword>
<evidence type="ECO:0000313" key="7">
    <source>
        <dbReference type="EMBL" id="BAM40364.1"/>
    </source>
</evidence>
<evidence type="ECO:0000259" key="5">
    <source>
        <dbReference type="Pfam" id="PF00483"/>
    </source>
</evidence>
<dbReference type="SUPFAM" id="SSF53448">
    <property type="entry name" value="Nucleotide-diphospho-sugar transferases"/>
    <property type="match status" value="1"/>
</dbReference>
<dbReference type="Pfam" id="PF25087">
    <property type="entry name" value="GMPPB_C"/>
    <property type="match status" value="1"/>
</dbReference>
<dbReference type="FunFam" id="3.90.550.10:FF:000013">
    <property type="entry name" value="mannose-1-phosphate guanyltransferase beta"/>
    <property type="match status" value="1"/>
</dbReference>
<name>J4DPA5_THEOR</name>
<dbReference type="PANTHER" id="PTHR22572">
    <property type="entry name" value="SUGAR-1-PHOSPHATE GUANYL TRANSFERASE"/>
    <property type="match status" value="1"/>
</dbReference>
<evidence type="ECO:0000256" key="2">
    <source>
        <dbReference type="ARBA" id="ARBA00007274"/>
    </source>
</evidence>
<dbReference type="EMBL" id="AP011947">
    <property type="protein sequence ID" value="BAM40364.1"/>
    <property type="molecule type" value="Genomic_DNA"/>
</dbReference>
<feature type="domain" description="Mannose-1-phosphate guanyltransferase C-terminal" evidence="6">
    <location>
        <begin position="292"/>
        <end position="335"/>
    </location>
</feature>
<dbReference type="Gene3D" id="3.90.550.10">
    <property type="entry name" value="Spore Coat Polysaccharide Biosynthesis Protein SpsA, Chain A"/>
    <property type="match status" value="1"/>
</dbReference>
<feature type="domain" description="Nucleotidyl transferase" evidence="5">
    <location>
        <begin position="2"/>
        <end position="234"/>
    </location>
</feature>